<proteinExistence type="predicted"/>
<evidence type="ECO:0000313" key="4">
    <source>
        <dbReference type="EMBL" id="SFN33020.1"/>
    </source>
</evidence>
<dbReference type="RefSeq" id="WP_177187801.1">
    <property type="nucleotide sequence ID" value="NZ_FOVE01000007.1"/>
</dbReference>
<feature type="chain" id="PRO_5017238046" description="DUF4124 domain-containing protein" evidence="2">
    <location>
        <begin position="20"/>
        <end position="143"/>
    </location>
</feature>
<dbReference type="STRING" id="83765.SAMN05660284_01216"/>
<dbReference type="Pfam" id="PF13511">
    <property type="entry name" value="DUF4124"/>
    <property type="match status" value="1"/>
</dbReference>
<accession>A0A1I4Y673</accession>
<feature type="compositionally biased region" description="Low complexity" evidence="1">
    <location>
        <begin position="74"/>
        <end position="86"/>
    </location>
</feature>
<sequence>MKRTAVLLFALTVSGVAAAAVYKWTDADGKVHYSNMPPPTGTKVKQPPAQLKGGTVSSIAGPKPVQAEEKKNGAAVPASAPAAQPPSEKDPQACAQARARKTFLESGQLTKSVNEKGEVEFMGTEKRQAELAEAEKAIERFCP</sequence>
<dbReference type="EMBL" id="FOVE01000007">
    <property type="protein sequence ID" value="SFN33020.1"/>
    <property type="molecule type" value="Genomic_DNA"/>
</dbReference>
<dbReference type="Proteomes" id="UP000242869">
    <property type="component" value="Unassembled WGS sequence"/>
</dbReference>
<evidence type="ECO:0000259" key="3">
    <source>
        <dbReference type="Pfam" id="PF13511"/>
    </source>
</evidence>
<reference evidence="5" key="1">
    <citation type="submission" date="2016-10" db="EMBL/GenBank/DDBJ databases">
        <authorList>
            <person name="Varghese N."/>
            <person name="Submissions S."/>
        </authorList>
    </citation>
    <scope>NUCLEOTIDE SEQUENCE [LARGE SCALE GENOMIC DNA]</scope>
    <source>
        <strain evidence="5">DSM 6150</strain>
    </source>
</reference>
<keyword evidence="5" id="KW-1185">Reference proteome</keyword>
<name>A0A1I4Y673_9NEIS</name>
<gene>
    <name evidence="4" type="ORF">SAMN05660284_01216</name>
</gene>
<evidence type="ECO:0000256" key="2">
    <source>
        <dbReference type="SAM" id="SignalP"/>
    </source>
</evidence>
<dbReference type="InterPro" id="IPR025392">
    <property type="entry name" value="DUF4124"/>
</dbReference>
<keyword evidence="2" id="KW-0732">Signal</keyword>
<feature type="domain" description="DUF4124" evidence="3">
    <location>
        <begin position="8"/>
        <end position="50"/>
    </location>
</feature>
<organism evidence="4 5">
    <name type="scientific">Formivibrio citricus</name>
    <dbReference type="NCBI Taxonomy" id="83765"/>
    <lineage>
        <taxon>Bacteria</taxon>
        <taxon>Pseudomonadati</taxon>
        <taxon>Pseudomonadota</taxon>
        <taxon>Betaproteobacteria</taxon>
        <taxon>Neisseriales</taxon>
        <taxon>Chitinibacteraceae</taxon>
        <taxon>Formivibrio</taxon>
    </lineage>
</organism>
<evidence type="ECO:0000256" key="1">
    <source>
        <dbReference type="SAM" id="MobiDB-lite"/>
    </source>
</evidence>
<evidence type="ECO:0000313" key="5">
    <source>
        <dbReference type="Proteomes" id="UP000242869"/>
    </source>
</evidence>
<dbReference type="AlphaFoldDB" id="A0A1I4Y673"/>
<feature type="region of interest" description="Disordered" evidence="1">
    <location>
        <begin position="34"/>
        <end position="98"/>
    </location>
</feature>
<feature type="signal peptide" evidence="2">
    <location>
        <begin position="1"/>
        <end position="19"/>
    </location>
</feature>
<protein>
    <recommendedName>
        <fullName evidence="3">DUF4124 domain-containing protein</fullName>
    </recommendedName>
</protein>